<evidence type="ECO:0000256" key="1">
    <source>
        <dbReference type="ARBA" id="ARBA00007569"/>
    </source>
</evidence>
<dbReference type="EMBL" id="DTAI01000009">
    <property type="protein sequence ID" value="HGN35962.1"/>
    <property type="molecule type" value="Genomic_DNA"/>
</dbReference>
<dbReference type="PANTHER" id="PTHR10884">
    <property type="entry name" value="NADH DEHYDROGENASE UBIQUINONE IRON-SULFUR PROTEIN 3"/>
    <property type="match status" value="1"/>
</dbReference>
<dbReference type="GO" id="GO:0008137">
    <property type="term" value="F:NADH dehydrogenase (ubiquinone) activity"/>
    <property type="evidence" value="ECO:0007669"/>
    <property type="project" value="InterPro"/>
</dbReference>
<protein>
    <submittedName>
        <fullName evidence="4">NADH-quinone oxidoreductase subunit C</fullName>
    </submittedName>
</protein>
<comment type="caution">
    <text evidence="4">The sequence shown here is derived from an EMBL/GenBank/DDBJ whole genome shotgun (WGS) entry which is preliminary data.</text>
</comment>
<dbReference type="PANTHER" id="PTHR10884:SF14">
    <property type="entry name" value="NADH DEHYDROGENASE [UBIQUINONE] IRON-SULFUR PROTEIN 3, MITOCHONDRIAL"/>
    <property type="match status" value="1"/>
</dbReference>
<dbReference type="InterPro" id="IPR037232">
    <property type="entry name" value="NADH_quin_OxRdtase_su_C/D-like"/>
</dbReference>
<proteinExistence type="inferred from homology"/>
<reference evidence="4" key="1">
    <citation type="journal article" date="2020" name="mSystems">
        <title>Genome- and Community-Level Interaction Insights into Carbon Utilization and Element Cycling Functions of Hydrothermarchaeota in Hydrothermal Sediment.</title>
        <authorList>
            <person name="Zhou Z."/>
            <person name="Liu Y."/>
            <person name="Xu W."/>
            <person name="Pan J."/>
            <person name="Luo Z.H."/>
            <person name="Li M."/>
        </authorList>
    </citation>
    <scope>NUCLEOTIDE SEQUENCE [LARGE SCALE GENOMIC DNA]</scope>
    <source>
        <strain evidence="3">SpSt-618</strain>
        <strain evidence="4">SpSt-657</strain>
    </source>
</reference>
<dbReference type="Pfam" id="PF00329">
    <property type="entry name" value="Complex1_30kDa"/>
    <property type="match status" value="1"/>
</dbReference>
<name>A0A7J3JPA8_9CREN</name>
<dbReference type="Gene3D" id="3.30.460.80">
    <property type="entry name" value="NADH:ubiquinone oxidoreductase, 30kDa subunit"/>
    <property type="match status" value="1"/>
</dbReference>
<dbReference type="SUPFAM" id="SSF143243">
    <property type="entry name" value="Nqo5-like"/>
    <property type="match status" value="1"/>
</dbReference>
<evidence type="ECO:0000313" key="4">
    <source>
        <dbReference type="EMBL" id="HGQ17597.1"/>
    </source>
</evidence>
<dbReference type="InterPro" id="IPR001268">
    <property type="entry name" value="NADH_UbQ_OxRdtase_30kDa_su"/>
</dbReference>
<sequence length="150" mass="17062">MSSIKEIEDILSSYIVKKDIVKPNRPRFHIDANNLREVIALLKQRLGEESFYISNIIGVDRMAEGIIEVNYFIHVVPLANTIVIRVTVPRDKPQVPSLIDMIPGVYSGECETYDLLGVEFIGNKYLRRGFFVPIDVASKNVFPLRKDAKV</sequence>
<comment type="similarity">
    <text evidence="1">Belongs to the complex I 30 kDa subunit family.</text>
</comment>
<organism evidence="4">
    <name type="scientific">Ignisphaera aggregans</name>
    <dbReference type="NCBI Taxonomy" id="334771"/>
    <lineage>
        <taxon>Archaea</taxon>
        <taxon>Thermoproteota</taxon>
        <taxon>Thermoprotei</taxon>
        <taxon>Desulfurococcales</taxon>
        <taxon>Desulfurococcaceae</taxon>
        <taxon>Ignisphaera</taxon>
    </lineage>
</organism>
<dbReference type="EMBL" id="DTBZ01000034">
    <property type="protein sequence ID" value="HGQ17597.1"/>
    <property type="molecule type" value="Genomic_DNA"/>
</dbReference>
<evidence type="ECO:0000313" key="3">
    <source>
        <dbReference type="EMBL" id="HGN35962.1"/>
    </source>
</evidence>
<dbReference type="AlphaFoldDB" id="A0A7J3JPA8"/>
<evidence type="ECO:0000259" key="2">
    <source>
        <dbReference type="Pfam" id="PF00329"/>
    </source>
</evidence>
<feature type="domain" description="NADH:ubiquinone oxidoreductase 30kDa subunit" evidence="2">
    <location>
        <begin position="29"/>
        <end position="149"/>
    </location>
</feature>
<gene>
    <name evidence="3" type="ORF">ENT87_00195</name>
    <name evidence="4" type="ORF">ENU30_01250</name>
</gene>
<accession>A0A7J3JPA8</accession>